<evidence type="ECO:0000259" key="4">
    <source>
        <dbReference type="Pfam" id="PF03061"/>
    </source>
</evidence>
<accession>A0A9P8CWN1</accession>
<comment type="caution">
    <text evidence="5">The sequence shown here is derived from an EMBL/GenBank/DDBJ whole genome shotgun (WGS) entry which is preliminary data.</text>
</comment>
<dbReference type="InterPro" id="IPR050563">
    <property type="entry name" value="4-hydroxybenzoyl-CoA_TE"/>
</dbReference>
<dbReference type="SUPFAM" id="SSF54637">
    <property type="entry name" value="Thioesterase/thiol ester dehydrase-isomerase"/>
    <property type="match status" value="2"/>
</dbReference>
<dbReference type="InterPro" id="IPR006683">
    <property type="entry name" value="Thioestr_dom"/>
</dbReference>
<name>A0A9P8CWN1_MORAP</name>
<dbReference type="PANTHER" id="PTHR31793:SF27">
    <property type="entry name" value="NOVEL THIOESTERASE SUPERFAMILY DOMAIN AND SAPOSIN A-TYPE DOMAIN CONTAINING PROTEIN (0610012H03RIK)"/>
    <property type="match status" value="1"/>
</dbReference>
<feature type="domain" description="Thioesterase" evidence="4">
    <location>
        <begin position="73"/>
        <end position="153"/>
    </location>
</feature>
<organism evidence="5 6">
    <name type="scientific">Mortierella alpina</name>
    <name type="common">Oleaginous fungus</name>
    <name type="synonym">Mortierella renispora</name>
    <dbReference type="NCBI Taxonomy" id="64518"/>
    <lineage>
        <taxon>Eukaryota</taxon>
        <taxon>Fungi</taxon>
        <taxon>Fungi incertae sedis</taxon>
        <taxon>Mucoromycota</taxon>
        <taxon>Mortierellomycotina</taxon>
        <taxon>Mortierellomycetes</taxon>
        <taxon>Mortierellales</taxon>
        <taxon>Mortierellaceae</taxon>
        <taxon>Mortierella</taxon>
    </lineage>
</organism>
<keyword evidence="2" id="KW-0378">Hydrolase</keyword>
<evidence type="ECO:0000256" key="3">
    <source>
        <dbReference type="SAM" id="MobiDB-lite"/>
    </source>
</evidence>
<dbReference type="Pfam" id="PF03061">
    <property type="entry name" value="4HBT"/>
    <property type="match status" value="1"/>
</dbReference>
<feature type="region of interest" description="Disordered" evidence="3">
    <location>
        <begin position="159"/>
        <end position="204"/>
    </location>
</feature>
<dbReference type="GO" id="GO:0047617">
    <property type="term" value="F:fatty acyl-CoA hydrolase activity"/>
    <property type="evidence" value="ECO:0007669"/>
    <property type="project" value="TreeGrafter"/>
</dbReference>
<dbReference type="EMBL" id="JAIFTL010000209">
    <property type="protein sequence ID" value="KAG9321366.1"/>
    <property type="molecule type" value="Genomic_DNA"/>
</dbReference>
<evidence type="ECO:0000313" key="5">
    <source>
        <dbReference type="EMBL" id="KAG9321366.1"/>
    </source>
</evidence>
<feature type="compositionally biased region" description="Polar residues" evidence="3">
    <location>
        <begin position="173"/>
        <end position="192"/>
    </location>
</feature>
<dbReference type="PANTHER" id="PTHR31793">
    <property type="entry name" value="4-HYDROXYBENZOYL-COA THIOESTERASE FAMILY MEMBER"/>
    <property type="match status" value="1"/>
</dbReference>
<sequence>MAPIHRLSQLSSHLAVATTAASNPLSKLSSLRNYTASTTASDAGATYKVTRKDRAFYPYALDIQSRWADNDQYGHLNNAHYYSLFDTVINAFLIQEAGLDPLNNKEGSAIGVVATSGCDYYSSLSYPDMIEARLAVTKLGRTSVVYRVGIFKKLTPAETRSTGDNTVPEVVTTRGSSPTSAGVFSRSASSMSLRGPTGPSTAEGETRAVFHPSQIQADAAASGHFCHVFVDQASRRPTPIPAAIRSALELLQVNDNDK</sequence>
<dbReference type="AlphaFoldDB" id="A0A9P8CWN1"/>
<proteinExistence type="inferred from homology"/>
<dbReference type="Gene3D" id="3.10.129.10">
    <property type="entry name" value="Hotdog Thioesterase"/>
    <property type="match status" value="1"/>
</dbReference>
<evidence type="ECO:0000313" key="6">
    <source>
        <dbReference type="Proteomes" id="UP000717515"/>
    </source>
</evidence>
<protein>
    <recommendedName>
        <fullName evidence="4">Thioesterase domain-containing protein</fullName>
    </recommendedName>
</protein>
<evidence type="ECO:0000256" key="1">
    <source>
        <dbReference type="ARBA" id="ARBA00005953"/>
    </source>
</evidence>
<dbReference type="Proteomes" id="UP000717515">
    <property type="component" value="Unassembled WGS sequence"/>
</dbReference>
<gene>
    <name evidence="5" type="ORF">KVV02_002098</name>
</gene>
<evidence type="ECO:0000256" key="2">
    <source>
        <dbReference type="ARBA" id="ARBA00022801"/>
    </source>
</evidence>
<reference evidence="5" key="1">
    <citation type="submission" date="2021-07" db="EMBL/GenBank/DDBJ databases">
        <title>Draft genome of Mortierella alpina, strain LL118, isolated from an aspen leaf litter sample.</title>
        <authorList>
            <person name="Yang S."/>
            <person name="Vinatzer B.A."/>
        </authorList>
    </citation>
    <scope>NUCLEOTIDE SEQUENCE</scope>
    <source>
        <strain evidence="5">LL118</strain>
    </source>
</reference>
<comment type="similarity">
    <text evidence="1">Belongs to the 4-hydroxybenzoyl-CoA thioesterase family.</text>
</comment>
<dbReference type="CDD" id="cd00586">
    <property type="entry name" value="4HBT"/>
    <property type="match status" value="1"/>
</dbReference>
<dbReference type="InterPro" id="IPR029069">
    <property type="entry name" value="HotDog_dom_sf"/>
</dbReference>